<dbReference type="Pfam" id="PF03729">
    <property type="entry name" value="DUF308"/>
    <property type="match status" value="1"/>
</dbReference>
<feature type="transmembrane region" description="Helical" evidence="1">
    <location>
        <begin position="7"/>
        <end position="28"/>
    </location>
</feature>
<feature type="transmembrane region" description="Helical" evidence="1">
    <location>
        <begin position="148"/>
        <end position="168"/>
    </location>
</feature>
<dbReference type="PANTHER" id="PTHR34989:SF1">
    <property type="entry name" value="PROTEIN HDED"/>
    <property type="match status" value="1"/>
</dbReference>
<comment type="caution">
    <text evidence="2">The sequence shown here is derived from an EMBL/GenBank/DDBJ whole genome shotgun (WGS) entry which is preliminary data.</text>
</comment>
<feature type="transmembrane region" description="Helical" evidence="1">
    <location>
        <begin position="89"/>
        <end position="109"/>
    </location>
</feature>
<name>A0ABT4SH00_9ACTN</name>
<dbReference type="EMBL" id="JAPNNL010000108">
    <property type="protein sequence ID" value="MDA0636482.1"/>
    <property type="molecule type" value="Genomic_DNA"/>
</dbReference>
<accession>A0ABT4SH00</accession>
<feature type="transmembrane region" description="Helical" evidence="1">
    <location>
        <begin position="121"/>
        <end position="142"/>
    </location>
</feature>
<keyword evidence="1" id="KW-0812">Transmembrane</keyword>
<feature type="transmembrane region" description="Helical" evidence="1">
    <location>
        <begin position="63"/>
        <end position="83"/>
    </location>
</feature>
<evidence type="ECO:0000256" key="1">
    <source>
        <dbReference type="SAM" id="Phobius"/>
    </source>
</evidence>
<dbReference type="Proteomes" id="UP001144036">
    <property type="component" value="Unassembled WGS sequence"/>
</dbReference>
<sequence length="178" mass="19507">MEHLARTWWLPLIRGIAAIIFGVLAVIWPGITLLVLVTFFGAYAIVNGVFAIFTALRHEVRSRIWAIVVGVLSILAGFVAFAWPGITSLALLYVIAIWAIFSGLAEIVDGIQLRKIIDREWTLILGGVLSVVFGVLLLIWPAAGMLSLVWLIGLFAILYGITLITLAFRLKKLGPQTV</sequence>
<reference evidence="2" key="1">
    <citation type="submission" date="2022-11" db="EMBL/GenBank/DDBJ databases">
        <title>Nonomuraea corallina sp. nov., a new species of the genus Nonomuraea isolated from sea side sediment in Thai sea.</title>
        <authorList>
            <person name="Ngamcharungchit C."/>
            <person name="Matsumoto A."/>
            <person name="Suriyachadkun C."/>
            <person name="Panbangred W."/>
            <person name="Inahashi Y."/>
            <person name="Intra B."/>
        </authorList>
    </citation>
    <scope>NUCLEOTIDE SEQUENCE</scope>
    <source>
        <strain evidence="2">MCN248</strain>
    </source>
</reference>
<organism evidence="2 3">
    <name type="scientific">Nonomuraea corallina</name>
    <dbReference type="NCBI Taxonomy" id="2989783"/>
    <lineage>
        <taxon>Bacteria</taxon>
        <taxon>Bacillati</taxon>
        <taxon>Actinomycetota</taxon>
        <taxon>Actinomycetes</taxon>
        <taxon>Streptosporangiales</taxon>
        <taxon>Streptosporangiaceae</taxon>
        <taxon>Nonomuraea</taxon>
    </lineage>
</organism>
<dbReference type="InterPro" id="IPR052712">
    <property type="entry name" value="Acid_resist_chaperone_HdeD"/>
</dbReference>
<proteinExistence type="predicted"/>
<keyword evidence="3" id="KW-1185">Reference proteome</keyword>
<keyword evidence="1" id="KW-0472">Membrane</keyword>
<evidence type="ECO:0000313" key="2">
    <source>
        <dbReference type="EMBL" id="MDA0636482.1"/>
    </source>
</evidence>
<keyword evidence="1" id="KW-1133">Transmembrane helix</keyword>
<dbReference type="PANTHER" id="PTHR34989">
    <property type="entry name" value="PROTEIN HDED"/>
    <property type="match status" value="1"/>
</dbReference>
<gene>
    <name evidence="2" type="ORF">OUY22_23960</name>
</gene>
<feature type="transmembrane region" description="Helical" evidence="1">
    <location>
        <begin position="34"/>
        <end position="56"/>
    </location>
</feature>
<dbReference type="RefSeq" id="WP_270157365.1">
    <property type="nucleotide sequence ID" value="NZ_JAPNNL010000108.1"/>
</dbReference>
<dbReference type="InterPro" id="IPR005325">
    <property type="entry name" value="DUF308_memb"/>
</dbReference>
<protein>
    <submittedName>
        <fullName evidence="2">HdeD family acid-resistance protein</fullName>
    </submittedName>
</protein>
<evidence type="ECO:0000313" key="3">
    <source>
        <dbReference type="Proteomes" id="UP001144036"/>
    </source>
</evidence>